<gene>
    <name evidence="2" type="ORF">CYMTET_35008</name>
</gene>
<name>A0AAE0FA42_9CHLO</name>
<feature type="compositionally biased region" description="Basic and acidic residues" evidence="1">
    <location>
        <begin position="234"/>
        <end position="243"/>
    </location>
</feature>
<dbReference type="AlphaFoldDB" id="A0AAE0FA42"/>
<feature type="region of interest" description="Disordered" evidence="1">
    <location>
        <begin position="211"/>
        <end position="243"/>
    </location>
</feature>
<keyword evidence="3" id="KW-1185">Reference proteome</keyword>
<sequence length="271" mass="29728">MQRKDALVKHEELTEVTLAVRGGKNFSFLKHAQINDALPQTDVDTSDPIGKVLKTYLEAAENISTLGSNVKAENKSFLVIKELTCYAPLDHPQFDTWARQFRHAILVRKPIDALASFKKVGVEGGGTAYFDVSEAGFREAWLLRSQLAAICGPENEAIFLDADNDLLANTRGTLTRLCDHAGVDFDPGMLTWSSGPVEEWQKLKGWHTGAEQSTGFHAAPPTPDEMKTSAAGPPEKRSKRVDYRADPEVIEGAAACDPYYRAVLQGTIKLA</sequence>
<dbReference type="Proteomes" id="UP001190700">
    <property type="component" value="Unassembled WGS sequence"/>
</dbReference>
<protein>
    <recommendedName>
        <fullName evidence="4">Sulfotransferase</fullName>
    </recommendedName>
</protein>
<evidence type="ECO:0000313" key="3">
    <source>
        <dbReference type="Proteomes" id="UP001190700"/>
    </source>
</evidence>
<dbReference type="PANTHER" id="PTHR48419">
    <property type="entry name" value="SULFOTRANSFERASE DOMAIN-CONTAINING PROTEIN"/>
    <property type="match status" value="1"/>
</dbReference>
<dbReference type="InterPro" id="IPR027417">
    <property type="entry name" value="P-loop_NTPase"/>
</dbReference>
<evidence type="ECO:0000256" key="1">
    <source>
        <dbReference type="SAM" id="MobiDB-lite"/>
    </source>
</evidence>
<accession>A0AAE0FA42</accession>
<evidence type="ECO:0000313" key="2">
    <source>
        <dbReference type="EMBL" id="KAK3255834.1"/>
    </source>
</evidence>
<reference evidence="2 3" key="1">
    <citation type="journal article" date="2015" name="Genome Biol. Evol.">
        <title>Comparative Genomics of a Bacterivorous Green Alga Reveals Evolutionary Causalities and Consequences of Phago-Mixotrophic Mode of Nutrition.</title>
        <authorList>
            <person name="Burns J.A."/>
            <person name="Paasch A."/>
            <person name="Narechania A."/>
            <person name="Kim E."/>
        </authorList>
    </citation>
    <scope>NUCLEOTIDE SEQUENCE [LARGE SCALE GENOMIC DNA]</scope>
    <source>
        <strain evidence="2 3">PLY_AMNH</strain>
    </source>
</reference>
<evidence type="ECO:0008006" key="4">
    <source>
        <dbReference type="Google" id="ProtNLM"/>
    </source>
</evidence>
<dbReference type="PANTHER" id="PTHR48419:SF1">
    <property type="entry name" value="SULFOTRANSFERASE DOMAIN-CONTAINING PROTEIN"/>
    <property type="match status" value="1"/>
</dbReference>
<dbReference type="SUPFAM" id="SSF52540">
    <property type="entry name" value="P-loop containing nucleoside triphosphate hydrolases"/>
    <property type="match status" value="1"/>
</dbReference>
<dbReference type="Pfam" id="PF19798">
    <property type="entry name" value="Sulfotransfer_5"/>
    <property type="match status" value="1"/>
</dbReference>
<organism evidence="2 3">
    <name type="scientific">Cymbomonas tetramitiformis</name>
    <dbReference type="NCBI Taxonomy" id="36881"/>
    <lineage>
        <taxon>Eukaryota</taxon>
        <taxon>Viridiplantae</taxon>
        <taxon>Chlorophyta</taxon>
        <taxon>Pyramimonadophyceae</taxon>
        <taxon>Pyramimonadales</taxon>
        <taxon>Pyramimonadaceae</taxon>
        <taxon>Cymbomonas</taxon>
    </lineage>
</organism>
<proteinExistence type="predicted"/>
<dbReference type="Gene3D" id="3.40.50.300">
    <property type="entry name" value="P-loop containing nucleotide triphosphate hydrolases"/>
    <property type="match status" value="1"/>
</dbReference>
<comment type="caution">
    <text evidence="2">The sequence shown here is derived from an EMBL/GenBank/DDBJ whole genome shotgun (WGS) entry which is preliminary data.</text>
</comment>
<dbReference type="EMBL" id="LGRX02022221">
    <property type="protein sequence ID" value="KAK3255834.1"/>
    <property type="molecule type" value="Genomic_DNA"/>
</dbReference>
<dbReference type="InterPro" id="IPR053226">
    <property type="entry name" value="Pyrrolopyrazine_biosynth_F"/>
</dbReference>